<evidence type="ECO:0000313" key="1">
    <source>
        <dbReference type="EMBL" id="MPM63685.1"/>
    </source>
</evidence>
<sequence length="32" mass="3374">MTHFVAVLKIVELCNEVGELAGISGADDQDQA</sequence>
<dbReference type="EMBL" id="VSSQ01019549">
    <property type="protein sequence ID" value="MPM63685.1"/>
    <property type="molecule type" value="Genomic_DNA"/>
</dbReference>
<dbReference type="AlphaFoldDB" id="A0A645BE12"/>
<protein>
    <submittedName>
        <fullName evidence="1">Uncharacterized protein</fullName>
    </submittedName>
</protein>
<organism evidence="1">
    <name type="scientific">bioreactor metagenome</name>
    <dbReference type="NCBI Taxonomy" id="1076179"/>
    <lineage>
        <taxon>unclassified sequences</taxon>
        <taxon>metagenomes</taxon>
        <taxon>ecological metagenomes</taxon>
    </lineage>
</organism>
<name>A0A645BE12_9ZZZZ</name>
<gene>
    <name evidence="1" type="ORF">SDC9_110566</name>
</gene>
<proteinExistence type="predicted"/>
<accession>A0A645BE12</accession>
<comment type="caution">
    <text evidence="1">The sequence shown here is derived from an EMBL/GenBank/DDBJ whole genome shotgun (WGS) entry which is preliminary data.</text>
</comment>
<reference evidence="1" key="1">
    <citation type="submission" date="2019-08" db="EMBL/GenBank/DDBJ databases">
        <authorList>
            <person name="Kucharzyk K."/>
            <person name="Murdoch R.W."/>
            <person name="Higgins S."/>
            <person name="Loffler F."/>
        </authorList>
    </citation>
    <scope>NUCLEOTIDE SEQUENCE</scope>
</reference>